<dbReference type="RefSeq" id="WP_015774314.1">
    <property type="nucleotide sequence ID" value="NC_013173.1"/>
</dbReference>
<name>C7LNZ9_DESBD</name>
<dbReference type="SUPFAM" id="SSF143011">
    <property type="entry name" value="RelE-like"/>
    <property type="match status" value="1"/>
</dbReference>
<dbReference type="OrthoDB" id="5397147at2"/>
<dbReference type="eggNOG" id="ENOG50336AV">
    <property type="taxonomic scope" value="Bacteria"/>
</dbReference>
<dbReference type="Proteomes" id="UP000002216">
    <property type="component" value="Chromosome"/>
</dbReference>
<dbReference type="STRING" id="525897.Dbac_2139"/>
<evidence type="ECO:0000313" key="1">
    <source>
        <dbReference type="EMBL" id="ACU90223.1"/>
    </source>
</evidence>
<reference evidence="1 2" key="1">
    <citation type="journal article" date="2009" name="Stand. Genomic Sci.">
        <title>Complete genome sequence of Desulfomicrobium baculatum type strain (X).</title>
        <authorList>
            <person name="Copeland A."/>
            <person name="Spring S."/>
            <person name="Goker M."/>
            <person name="Schneider S."/>
            <person name="Lapidus A."/>
            <person name="Del Rio T.G."/>
            <person name="Tice H."/>
            <person name="Cheng J.F."/>
            <person name="Chen F."/>
            <person name="Nolan M."/>
            <person name="Bruce D."/>
            <person name="Goodwin L."/>
            <person name="Pitluck S."/>
            <person name="Ivanova N."/>
            <person name="Mavrommatis K."/>
            <person name="Ovchinnikova G."/>
            <person name="Pati A."/>
            <person name="Chen A."/>
            <person name="Palaniappan K."/>
            <person name="Land M."/>
            <person name="Hauser L."/>
            <person name="Chang Y.J."/>
            <person name="Jeffries C.C."/>
            <person name="Meincke L."/>
            <person name="Sims D."/>
            <person name="Brettin T."/>
            <person name="Detter J.C."/>
            <person name="Han C."/>
            <person name="Chain P."/>
            <person name="Bristow J."/>
            <person name="Eisen J.A."/>
            <person name="Markowitz V."/>
            <person name="Hugenholtz P."/>
            <person name="Kyrpides N.C."/>
            <person name="Klenk H.P."/>
            <person name="Lucas S."/>
        </authorList>
    </citation>
    <scope>NUCLEOTIDE SEQUENCE [LARGE SCALE GENOMIC DNA]</scope>
    <source>
        <strain evidence="2">DSM 4028 / VKM B-1378 / X</strain>
    </source>
</reference>
<protein>
    <submittedName>
        <fullName evidence="1">Conserved hypothetical cytosolic protein</fullName>
    </submittedName>
</protein>
<proteinExistence type="predicted"/>
<dbReference type="KEGG" id="dba:Dbac_2139"/>
<organism evidence="1 2">
    <name type="scientific">Desulfomicrobium baculatum (strain DSM 4028 / VKM B-1378 / X)</name>
    <name type="common">Desulfovibrio baculatus</name>
    <dbReference type="NCBI Taxonomy" id="525897"/>
    <lineage>
        <taxon>Bacteria</taxon>
        <taxon>Pseudomonadati</taxon>
        <taxon>Thermodesulfobacteriota</taxon>
        <taxon>Desulfovibrionia</taxon>
        <taxon>Desulfovibrionales</taxon>
        <taxon>Desulfomicrobiaceae</taxon>
        <taxon>Desulfomicrobium</taxon>
    </lineage>
</organism>
<keyword evidence="2" id="KW-1185">Reference proteome</keyword>
<dbReference type="EMBL" id="CP001629">
    <property type="protein sequence ID" value="ACU90223.1"/>
    <property type="molecule type" value="Genomic_DNA"/>
</dbReference>
<gene>
    <name evidence="1" type="ordered locus">Dbac_2139</name>
</gene>
<dbReference type="InterPro" id="IPR035093">
    <property type="entry name" value="RelE/ParE_toxin_dom_sf"/>
</dbReference>
<dbReference type="HOGENOM" id="CLU_171169_0_0_7"/>
<sequence length="92" mass="10297">MTWTVTLSSRVAKGCKTLPKAVKKALALLLTDIEDSGPVRGDWPNYSKLGHGRHHCHIRKGRPTYVAVWEENNGKVKLVEVTYVGTHEKAPY</sequence>
<evidence type="ECO:0000313" key="2">
    <source>
        <dbReference type="Proteomes" id="UP000002216"/>
    </source>
</evidence>
<dbReference type="AlphaFoldDB" id="C7LNZ9"/>
<accession>C7LNZ9</accession>